<dbReference type="SUPFAM" id="SSF57850">
    <property type="entry name" value="RING/U-box"/>
    <property type="match status" value="1"/>
</dbReference>
<dbReference type="GO" id="GO:0016567">
    <property type="term" value="P:protein ubiquitination"/>
    <property type="evidence" value="ECO:0007669"/>
    <property type="project" value="InterPro"/>
</dbReference>
<dbReference type="SMART" id="SM00184">
    <property type="entry name" value="RING"/>
    <property type="match status" value="1"/>
</dbReference>
<gene>
    <name evidence="4" type="ORF">MONBRDRAFT_15574</name>
</gene>
<organism evidence="4 5">
    <name type="scientific">Monosiga brevicollis</name>
    <name type="common">Choanoflagellate</name>
    <dbReference type="NCBI Taxonomy" id="81824"/>
    <lineage>
        <taxon>Eukaryota</taxon>
        <taxon>Choanoflagellata</taxon>
        <taxon>Craspedida</taxon>
        <taxon>Salpingoecidae</taxon>
        <taxon>Monosiga</taxon>
    </lineage>
</organism>
<dbReference type="GO" id="GO:0036297">
    <property type="term" value="P:interstrand cross-link repair"/>
    <property type="evidence" value="ECO:0007669"/>
    <property type="project" value="InterPro"/>
</dbReference>
<sequence length="204" mass="21903">MTAAATATAATAASTPSHAAAARSSPQAAKRVKPDLPDDSNVAPTVAQQQSSKSGPDASNSQASAPTHTQVSVTTHVRPVAQPLTSQNARDKNKPEEADEEDESLTCPICFEAWTSSGDHRQVASLVALKCGHLFGRECIERHLSNTKRCPMCQETALPVHLRPLFAKVGRSDYVGLLALCVVYPSSQTASLLRWERALLAWWF</sequence>
<dbReference type="GO" id="GO:0005634">
    <property type="term" value="C:nucleus"/>
    <property type="evidence" value="ECO:0007669"/>
    <property type="project" value="InterPro"/>
</dbReference>
<dbReference type="RefSeq" id="XP_001744397.1">
    <property type="nucleotide sequence ID" value="XM_001744345.1"/>
</dbReference>
<reference evidence="4 5" key="1">
    <citation type="journal article" date="2008" name="Nature">
        <title>The genome of the choanoflagellate Monosiga brevicollis and the origin of metazoans.</title>
        <authorList>
            <consortium name="JGI Sequencing"/>
            <person name="King N."/>
            <person name="Westbrook M.J."/>
            <person name="Young S.L."/>
            <person name="Kuo A."/>
            <person name="Abedin M."/>
            <person name="Chapman J."/>
            <person name="Fairclough S."/>
            <person name="Hellsten U."/>
            <person name="Isogai Y."/>
            <person name="Letunic I."/>
            <person name="Marr M."/>
            <person name="Pincus D."/>
            <person name="Putnam N."/>
            <person name="Rokas A."/>
            <person name="Wright K.J."/>
            <person name="Zuzow R."/>
            <person name="Dirks W."/>
            <person name="Good M."/>
            <person name="Goodstein D."/>
            <person name="Lemons D."/>
            <person name="Li W."/>
            <person name="Lyons J.B."/>
            <person name="Morris A."/>
            <person name="Nichols S."/>
            <person name="Richter D.J."/>
            <person name="Salamov A."/>
            <person name="Bork P."/>
            <person name="Lim W.A."/>
            <person name="Manning G."/>
            <person name="Miller W.T."/>
            <person name="McGinnis W."/>
            <person name="Shapiro H."/>
            <person name="Tjian R."/>
            <person name="Grigoriev I.V."/>
            <person name="Rokhsar D."/>
        </authorList>
    </citation>
    <scope>NUCLEOTIDE SEQUENCE [LARGE SCALE GENOMIC DNA]</scope>
    <source>
        <strain evidence="5">MX1 / ATCC 50154</strain>
    </source>
</reference>
<accession>A9UUI0</accession>
<dbReference type="Gene3D" id="3.30.40.10">
    <property type="entry name" value="Zinc/RING finger domain, C3HC4 (zinc finger)"/>
    <property type="match status" value="1"/>
</dbReference>
<dbReference type="InterPro" id="IPR037381">
    <property type="entry name" value="RFWD3"/>
</dbReference>
<keyword evidence="5" id="KW-1185">Reference proteome</keyword>
<feature type="compositionally biased region" description="Polar residues" evidence="2">
    <location>
        <begin position="42"/>
        <end position="75"/>
    </location>
</feature>
<dbReference type="Pfam" id="PF13639">
    <property type="entry name" value="zf-RING_2"/>
    <property type="match status" value="1"/>
</dbReference>
<dbReference type="AlphaFoldDB" id="A9UUI0"/>
<evidence type="ECO:0000256" key="2">
    <source>
        <dbReference type="SAM" id="MobiDB-lite"/>
    </source>
</evidence>
<dbReference type="PANTHER" id="PTHR16047:SF7">
    <property type="entry name" value="E3 UBIQUITIN-PROTEIN LIGASE RFWD3"/>
    <property type="match status" value="1"/>
</dbReference>
<dbReference type="EMBL" id="CH991546">
    <property type="protein sequence ID" value="EDQ91100.1"/>
    <property type="molecule type" value="Genomic_DNA"/>
</dbReference>
<evidence type="ECO:0000313" key="5">
    <source>
        <dbReference type="Proteomes" id="UP000001357"/>
    </source>
</evidence>
<dbReference type="InterPro" id="IPR013083">
    <property type="entry name" value="Znf_RING/FYVE/PHD"/>
</dbReference>
<dbReference type="InterPro" id="IPR001841">
    <property type="entry name" value="Znf_RING"/>
</dbReference>
<dbReference type="GeneID" id="5889621"/>
<protein>
    <recommendedName>
        <fullName evidence="3">RING-type domain-containing protein</fullName>
    </recommendedName>
</protein>
<feature type="compositionally biased region" description="Low complexity" evidence="2">
    <location>
        <begin position="1"/>
        <end position="29"/>
    </location>
</feature>
<dbReference type="GO" id="GO:0004842">
    <property type="term" value="F:ubiquitin-protein transferase activity"/>
    <property type="evidence" value="ECO:0007669"/>
    <property type="project" value="InterPro"/>
</dbReference>
<dbReference type="KEGG" id="mbr:MONBRDRAFT_15574"/>
<dbReference type="InParanoid" id="A9UUI0"/>
<dbReference type="eggNOG" id="KOG1645">
    <property type="taxonomic scope" value="Eukaryota"/>
</dbReference>
<dbReference type="Proteomes" id="UP000001357">
    <property type="component" value="Unassembled WGS sequence"/>
</dbReference>
<keyword evidence="1" id="KW-0863">Zinc-finger</keyword>
<evidence type="ECO:0000256" key="1">
    <source>
        <dbReference type="PROSITE-ProRule" id="PRU00175"/>
    </source>
</evidence>
<evidence type="ECO:0000313" key="4">
    <source>
        <dbReference type="EMBL" id="EDQ91100.1"/>
    </source>
</evidence>
<dbReference type="PANTHER" id="PTHR16047">
    <property type="entry name" value="RFWD3 PROTEIN"/>
    <property type="match status" value="1"/>
</dbReference>
<feature type="domain" description="RING-type" evidence="3">
    <location>
        <begin position="107"/>
        <end position="154"/>
    </location>
</feature>
<proteinExistence type="predicted"/>
<feature type="region of interest" description="Disordered" evidence="2">
    <location>
        <begin position="1"/>
        <end position="101"/>
    </location>
</feature>
<evidence type="ECO:0000259" key="3">
    <source>
        <dbReference type="PROSITE" id="PS50089"/>
    </source>
</evidence>
<keyword evidence="1" id="KW-0862">Zinc</keyword>
<dbReference type="STRING" id="81824.A9UUI0"/>
<dbReference type="PROSITE" id="PS50089">
    <property type="entry name" value="ZF_RING_2"/>
    <property type="match status" value="1"/>
</dbReference>
<dbReference type="CDD" id="cd16450">
    <property type="entry name" value="mRING-C3HGC3_RFWD3"/>
    <property type="match status" value="1"/>
</dbReference>
<name>A9UUI0_MONBE</name>
<dbReference type="GO" id="GO:0008270">
    <property type="term" value="F:zinc ion binding"/>
    <property type="evidence" value="ECO:0007669"/>
    <property type="project" value="UniProtKB-KW"/>
</dbReference>
<keyword evidence="1" id="KW-0479">Metal-binding</keyword>